<gene>
    <name evidence="12" type="ORF">V5799_033757</name>
</gene>
<keyword evidence="3" id="KW-0964">Secreted</keyword>
<dbReference type="InterPro" id="IPR039866">
    <property type="entry name" value="CPQ"/>
</dbReference>
<dbReference type="GO" id="GO:0070573">
    <property type="term" value="F:metallodipeptidase activity"/>
    <property type="evidence" value="ECO:0007669"/>
    <property type="project" value="InterPro"/>
</dbReference>
<dbReference type="GO" id="GO:0043171">
    <property type="term" value="P:peptide catabolic process"/>
    <property type="evidence" value="ECO:0007669"/>
    <property type="project" value="TreeGrafter"/>
</dbReference>
<name>A0AAQ4DME4_AMBAM</name>
<keyword evidence="7" id="KW-0378">Hydrolase</keyword>
<comment type="subcellular location">
    <subcellularLocation>
        <location evidence="1">Secreted</location>
    </subcellularLocation>
</comment>
<dbReference type="EMBL" id="JARKHS020029137">
    <property type="protein sequence ID" value="KAK8763634.1"/>
    <property type="molecule type" value="Genomic_DNA"/>
</dbReference>
<dbReference type="GO" id="GO:0006508">
    <property type="term" value="P:proteolysis"/>
    <property type="evidence" value="ECO:0007669"/>
    <property type="project" value="UniProtKB-KW"/>
</dbReference>
<dbReference type="GO" id="GO:0005615">
    <property type="term" value="C:extracellular space"/>
    <property type="evidence" value="ECO:0007669"/>
    <property type="project" value="TreeGrafter"/>
</dbReference>
<evidence type="ECO:0000256" key="4">
    <source>
        <dbReference type="ARBA" id="ARBA00022670"/>
    </source>
</evidence>
<comment type="similarity">
    <text evidence="2">Belongs to the peptidase M28 family.</text>
</comment>
<keyword evidence="6" id="KW-0732">Signal</keyword>
<evidence type="ECO:0000313" key="12">
    <source>
        <dbReference type="EMBL" id="KAK8763634.1"/>
    </source>
</evidence>
<dbReference type="AlphaFoldDB" id="A0AAQ4DME4"/>
<evidence type="ECO:0000256" key="11">
    <source>
        <dbReference type="ARBA" id="ARBA00023180"/>
    </source>
</evidence>
<keyword evidence="4" id="KW-0645">Protease</keyword>
<evidence type="ECO:0000256" key="5">
    <source>
        <dbReference type="ARBA" id="ARBA00022723"/>
    </source>
</evidence>
<accession>A0AAQ4DME4</accession>
<evidence type="ECO:0000256" key="1">
    <source>
        <dbReference type="ARBA" id="ARBA00004613"/>
    </source>
</evidence>
<evidence type="ECO:0000256" key="7">
    <source>
        <dbReference type="ARBA" id="ARBA00022801"/>
    </source>
</evidence>
<protein>
    <submittedName>
        <fullName evidence="12">Uncharacterized protein</fullName>
    </submittedName>
</protein>
<reference evidence="12 13" key="1">
    <citation type="journal article" date="2023" name="Arcadia Sci">
        <title>De novo assembly of a long-read Amblyomma americanum tick genome.</title>
        <authorList>
            <person name="Chou S."/>
            <person name="Poskanzer K.E."/>
            <person name="Rollins M."/>
            <person name="Thuy-Boun P.S."/>
        </authorList>
    </citation>
    <scope>NUCLEOTIDE SEQUENCE [LARGE SCALE GENOMIC DNA]</scope>
    <source>
        <strain evidence="12">F_SG_1</strain>
        <tissue evidence="12">Salivary glands</tissue>
    </source>
</reference>
<evidence type="ECO:0000256" key="6">
    <source>
        <dbReference type="ARBA" id="ARBA00022729"/>
    </source>
</evidence>
<dbReference type="FunFam" id="3.50.30.30:FF:000009">
    <property type="entry name" value="Carboxypeptidase Q"/>
    <property type="match status" value="1"/>
</dbReference>
<keyword evidence="13" id="KW-1185">Reference proteome</keyword>
<organism evidence="12 13">
    <name type="scientific">Amblyomma americanum</name>
    <name type="common">Lone star tick</name>
    <dbReference type="NCBI Taxonomy" id="6943"/>
    <lineage>
        <taxon>Eukaryota</taxon>
        <taxon>Metazoa</taxon>
        <taxon>Ecdysozoa</taxon>
        <taxon>Arthropoda</taxon>
        <taxon>Chelicerata</taxon>
        <taxon>Arachnida</taxon>
        <taxon>Acari</taxon>
        <taxon>Parasitiformes</taxon>
        <taxon>Ixodida</taxon>
        <taxon>Ixodoidea</taxon>
        <taxon>Ixodidae</taxon>
        <taxon>Amblyomminae</taxon>
        <taxon>Amblyomma</taxon>
    </lineage>
</organism>
<evidence type="ECO:0000313" key="13">
    <source>
        <dbReference type="Proteomes" id="UP001321473"/>
    </source>
</evidence>
<keyword evidence="8" id="KW-0862">Zinc</keyword>
<dbReference type="PANTHER" id="PTHR12053">
    <property type="entry name" value="PROTEASE FAMILY M28 PLASMA GLUTAMATE CARBOXYPEPTIDASE-RELATED"/>
    <property type="match status" value="1"/>
</dbReference>
<evidence type="ECO:0000256" key="3">
    <source>
        <dbReference type="ARBA" id="ARBA00022525"/>
    </source>
</evidence>
<dbReference type="GO" id="GO:0046872">
    <property type="term" value="F:metal ion binding"/>
    <property type="evidence" value="ECO:0007669"/>
    <property type="project" value="UniProtKB-KW"/>
</dbReference>
<sequence length="204" mass="21994">MRYPRLKKLPILGLGGSVGTGHKGVIAKVFVVDSFSELQKYRHQLKGKIVVFNERYTSYEETVRYRLHGPSAAAKVGAVAALVRSVTPLSIASPHGGNTEYTRGVRKIPAAAITVEDAELLKRLQERGITPVVKLVMDAKFQTSTFSLNTVAEIKGHSLDDEGGVFWSSAVSITRSCETCGGRNSGDEPLHLGTCPGRCPRSGV</sequence>
<evidence type="ECO:0000256" key="8">
    <source>
        <dbReference type="ARBA" id="ARBA00022833"/>
    </source>
</evidence>
<proteinExistence type="inferred from homology"/>
<dbReference type="Proteomes" id="UP001321473">
    <property type="component" value="Unassembled WGS sequence"/>
</dbReference>
<keyword evidence="10" id="KW-0865">Zymogen</keyword>
<feature type="non-terminal residue" evidence="12">
    <location>
        <position position="204"/>
    </location>
</feature>
<keyword evidence="9" id="KW-0482">Metalloprotease</keyword>
<evidence type="ECO:0000256" key="2">
    <source>
        <dbReference type="ARBA" id="ARBA00010918"/>
    </source>
</evidence>
<keyword evidence="5" id="KW-0479">Metal-binding</keyword>
<dbReference type="PANTHER" id="PTHR12053:SF3">
    <property type="entry name" value="CARBOXYPEPTIDASE Q"/>
    <property type="match status" value="1"/>
</dbReference>
<dbReference type="Gene3D" id="3.50.30.30">
    <property type="match status" value="1"/>
</dbReference>
<evidence type="ECO:0000256" key="9">
    <source>
        <dbReference type="ARBA" id="ARBA00023049"/>
    </source>
</evidence>
<comment type="caution">
    <text evidence="12">The sequence shown here is derived from an EMBL/GenBank/DDBJ whole genome shotgun (WGS) entry which is preliminary data.</text>
</comment>
<evidence type="ECO:0000256" key="10">
    <source>
        <dbReference type="ARBA" id="ARBA00023145"/>
    </source>
</evidence>
<keyword evidence="11" id="KW-0325">Glycoprotein</keyword>